<keyword evidence="1" id="KW-0812">Transmembrane</keyword>
<dbReference type="PANTHER" id="PTHR34219:SF1">
    <property type="entry name" value="PEPSY DOMAIN-CONTAINING PROTEIN"/>
    <property type="match status" value="1"/>
</dbReference>
<evidence type="ECO:0000256" key="1">
    <source>
        <dbReference type="SAM" id="Phobius"/>
    </source>
</evidence>
<feature type="transmembrane region" description="Helical" evidence="1">
    <location>
        <begin position="412"/>
        <end position="433"/>
    </location>
</feature>
<proteinExistence type="predicted"/>
<dbReference type="PANTHER" id="PTHR34219">
    <property type="entry name" value="IRON-REGULATED INNER MEMBRANE PROTEIN-RELATED"/>
    <property type="match status" value="1"/>
</dbReference>
<dbReference type="Pfam" id="PF03929">
    <property type="entry name" value="PepSY_TM"/>
    <property type="match status" value="1"/>
</dbReference>
<gene>
    <name evidence="2" type="ORF">DCK97_08670</name>
</gene>
<sequence>MRRLSVRVPPDHRIPRTGPDTDIMTVTTSAATAARPASLAGTLYRALWRWHFFAGLLTLPFLLLLASTGAIYLYKDTFDRLIDGHLLVLDRPVAPGETTLPPSELIQAAEAALPDARPVSYLAPAAADRSAGIGMKTADGTAITVFLDPRSGQVLGDRADLAAPMMVVRRLHSLIIAGDIPNLLIEIAGGWTVSLILTGIWLWWPRGPKPEGKQPGGVLRIRTASRGRPGPAGRVFWRDLHAVTGILVAPVILFLAVSGMTWSQVWGPTVRSAATDAGLGYPLGVWQAVPTSPVPTSALGETAWTLEDAPLPRSPATTSAVPDIGIDRARMIVETLGIAPGYKLALPQAPDGVYTAMVFPHDLAHQRIIHLNRWTGETLIDASYADYGPVARATEWGVNIHMGQEWGALNRLVLLLACLALIVMCGAAPVMWWKRRPKGRLGAPRQTEGRSQAQAAALMAVPAIIFPVMGATMLAALLVETILFLMRRRGL</sequence>
<evidence type="ECO:0000313" key="2">
    <source>
        <dbReference type="EMBL" id="HAE47479.1"/>
    </source>
</evidence>
<dbReference type="AlphaFoldDB" id="A0A3B9IJT7"/>
<dbReference type="InterPro" id="IPR005625">
    <property type="entry name" value="PepSY-ass_TM"/>
</dbReference>
<feature type="transmembrane region" description="Helical" evidence="1">
    <location>
        <begin position="453"/>
        <end position="486"/>
    </location>
</feature>
<dbReference type="EMBL" id="DMAI01000132">
    <property type="protein sequence ID" value="HAE47479.1"/>
    <property type="molecule type" value="Genomic_DNA"/>
</dbReference>
<protein>
    <recommendedName>
        <fullName evidence="4">PepSY domain-containing protein</fullName>
    </recommendedName>
</protein>
<organism evidence="2 3">
    <name type="scientific">Tistrella mobilis</name>
    <dbReference type="NCBI Taxonomy" id="171437"/>
    <lineage>
        <taxon>Bacteria</taxon>
        <taxon>Pseudomonadati</taxon>
        <taxon>Pseudomonadota</taxon>
        <taxon>Alphaproteobacteria</taxon>
        <taxon>Geminicoccales</taxon>
        <taxon>Geminicoccaceae</taxon>
        <taxon>Tistrella</taxon>
    </lineage>
</organism>
<keyword evidence="1" id="KW-0472">Membrane</keyword>
<feature type="transmembrane region" description="Helical" evidence="1">
    <location>
        <begin position="52"/>
        <end position="74"/>
    </location>
</feature>
<name>A0A3B9IJT7_9PROT</name>
<evidence type="ECO:0008006" key="4">
    <source>
        <dbReference type="Google" id="ProtNLM"/>
    </source>
</evidence>
<feature type="transmembrane region" description="Helical" evidence="1">
    <location>
        <begin position="183"/>
        <end position="204"/>
    </location>
</feature>
<dbReference type="Proteomes" id="UP000257706">
    <property type="component" value="Unassembled WGS sequence"/>
</dbReference>
<reference evidence="2 3" key="1">
    <citation type="journal article" date="2018" name="Nat. Biotechnol.">
        <title>A standardized bacterial taxonomy based on genome phylogeny substantially revises the tree of life.</title>
        <authorList>
            <person name="Parks D.H."/>
            <person name="Chuvochina M."/>
            <person name="Waite D.W."/>
            <person name="Rinke C."/>
            <person name="Skarshewski A."/>
            <person name="Chaumeil P.A."/>
            <person name="Hugenholtz P."/>
        </authorList>
    </citation>
    <scope>NUCLEOTIDE SEQUENCE [LARGE SCALE GENOMIC DNA]</scope>
    <source>
        <strain evidence="2">UBA8739</strain>
    </source>
</reference>
<evidence type="ECO:0000313" key="3">
    <source>
        <dbReference type="Proteomes" id="UP000257706"/>
    </source>
</evidence>
<accession>A0A3B9IJT7</accession>
<feature type="transmembrane region" description="Helical" evidence="1">
    <location>
        <begin position="240"/>
        <end position="262"/>
    </location>
</feature>
<comment type="caution">
    <text evidence="2">The sequence shown here is derived from an EMBL/GenBank/DDBJ whole genome shotgun (WGS) entry which is preliminary data.</text>
</comment>
<keyword evidence="1" id="KW-1133">Transmembrane helix</keyword>